<evidence type="ECO:0000313" key="1">
    <source>
        <dbReference type="EMBL" id="KIO32543.1"/>
    </source>
</evidence>
<dbReference type="HOGENOM" id="CLU_2924406_0_0_1"/>
<reference evidence="1 2" key="1">
    <citation type="submission" date="2014-04" db="EMBL/GenBank/DDBJ databases">
        <authorList>
            <consortium name="DOE Joint Genome Institute"/>
            <person name="Kuo A."/>
            <person name="Girlanda M."/>
            <person name="Perotto S."/>
            <person name="Kohler A."/>
            <person name="Nagy L.G."/>
            <person name="Floudas D."/>
            <person name="Copeland A."/>
            <person name="Barry K.W."/>
            <person name="Cichocki N."/>
            <person name="Veneault-Fourrey C."/>
            <person name="LaButti K."/>
            <person name="Lindquist E.A."/>
            <person name="Lipzen A."/>
            <person name="Lundell T."/>
            <person name="Morin E."/>
            <person name="Murat C."/>
            <person name="Sun H."/>
            <person name="Tunlid A."/>
            <person name="Henrissat B."/>
            <person name="Grigoriev I.V."/>
            <person name="Hibbett D.S."/>
            <person name="Martin F."/>
            <person name="Nordberg H.P."/>
            <person name="Cantor M.N."/>
            <person name="Hua S.X."/>
        </authorList>
    </citation>
    <scope>NUCLEOTIDE SEQUENCE [LARGE SCALE GENOMIC DNA]</scope>
    <source>
        <strain evidence="1 2">MUT 4182</strain>
    </source>
</reference>
<dbReference type="Proteomes" id="UP000054248">
    <property type="component" value="Unassembled WGS sequence"/>
</dbReference>
<proteinExistence type="predicted"/>
<reference evidence="2" key="2">
    <citation type="submission" date="2015-01" db="EMBL/GenBank/DDBJ databases">
        <title>Evolutionary Origins and Diversification of the Mycorrhizal Mutualists.</title>
        <authorList>
            <consortium name="DOE Joint Genome Institute"/>
            <consortium name="Mycorrhizal Genomics Consortium"/>
            <person name="Kohler A."/>
            <person name="Kuo A."/>
            <person name="Nagy L.G."/>
            <person name="Floudas D."/>
            <person name="Copeland A."/>
            <person name="Barry K.W."/>
            <person name="Cichocki N."/>
            <person name="Veneault-Fourrey C."/>
            <person name="LaButti K."/>
            <person name="Lindquist E.A."/>
            <person name="Lipzen A."/>
            <person name="Lundell T."/>
            <person name="Morin E."/>
            <person name="Murat C."/>
            <person name="Riley R."/>
            <person name="Ohm R."/>
            <person name="Sun H."/>
            <person name="Tunlid A."/>
            <person name="Henrissat B."/>
            <person name="Grigoriev I.V."/>
            <person name="Hibbett D.S."/>
            <person name="Martin F."/>
        </authorList>
    </citation>
    <scope>NUCLEOTIDE SEQUENCE [LARGE SCALE GENOMIC DNA]</scope>
    <source>
        <strain evidence="2">MUT 4182</strain>
    </source>
</reference>
<organism evidence="1 2">
    <name type="scientific">Tulasnella calospora MUT 4182</name>
    <dbReference type="NCBI Taxonomy" id="1051891"/>
    <lineage>
        <taxon>Eukaryota</taxon>
        <taxon>Fungi</taxon>
        <taxon>Dikarya</taxon>
        <taxon>Basidiomycota</taxon>
        <taxon>Agaricomycotina</taxon>
        <taxon>Agaricomycetes</taxon>
        <taxon>Cantharellales</taxon>
        <taxon>Tulasnellaceae</taxon>
        <taxon>Tulasnella</taxon>
    </lineage>
</organism>
<keyword evidence="2" id="KW-1185">Reference proteome</keyword>
<dbReference type="AlphaFoldDB" id="A0A0C3LF00"/>
<evidence type="ECO:0000313" key="2">
    <source>
        <dbReference type="Proteomes" id="UP000054248"/>
    </source>
</evidence>
<sequence>MDVRACRRLRSISSPAPFTIQRELRYTSGLSSSRMHSAVPLFGVAAAVTQRVIMPQGRVVG</sequence>
<gene>
    <name evidence="1" type="ORF">M407DRAFT_241419</name>
</gene>
<dbReference type="EMBL" id="KN822954">
    <property type="protein sequence ID" value="KIO32543.1"/>
    <property type="molecule type" value="Genomic_DNA"/>
</dbReference>
<name>A0A0C3LF00_9AGAM</name>
<protein>
    <submittedName>
        <fullName evidence="1">Uncharacterized protein</fullName>
    </submittedName>
</protein>
<accession>A0A0C3LF00</accession>